<feature type="compositionally biased region" description="Gly residues" evidence="9">
    <location>
        <begin position="13"/>
        <end position="34"/>
    </location>
</feature>
<dbReference type="InterPro" id="IPR001374">
    <property type="entry name" value="R3H_dom"/>
</dbReference>
<evidence type="ECO:0000259" key="10">
    <source>
        <dbReference type="PROSITE" id="PS50174"/>
    </source>
</evidence>
<feature type="region of interest" description="Disordered" evidence="9">
    <location>
        <begin position="366"/>
        <end position="411"/>
    </location>
</feature>
<evidence type="ECO:0000256" key="2">
    <source>
        <dbReference type="ARBA" id="ARBA00004496"/>
    </source>
</evidence>
<keyword evidence="6" id="KW-0507">mRNA processing</keyword>
<dbReference type="InterPro" id="IPR036867">
    <property type="entry name" value="R3H_dom_sf"/>
</dbReference>
<accession>A0A2T6ZHF1</accession>
<evidence type="ECO:0000313" key="12">
    <source>
        <dbReference type="EMBL" id="PUU74915.1"/>
    </source>
</evidence>
<evidence type="ECO:0000256" key="6">
    <source>
        <dbReference type="ARBA" id="ARBA00022664"/>
    </source>
</evidence>
<proteinExistence type="inferred from homology"/>
<keyword evidence="7" id="KW-0508">mRNA splicing</keyword>
<sequence length="757" mass="81797">MGNGRGRGRGGRGGRGPRGNRGSYRGGGYQGGGSNEYSSMGNEYQPFASNSYYIPRDDGFFESGNSGFHSFRGSQGAPYTLADEARDTGRHMGGLGSTGALRHSAVKFVPSSTGNLDLADLLKPLNLVVQPEKQEENASEGGVEKDISPDLEPSNTRTGMEKPQEDLSQTVKLSGLDLNDTETHIRTEKDSATGATSGAPVFVIDLVGDPSLLPKKEVPDRAASPTPSASSSEEIVFVPRRHRGDTAQKAVARATSRPTGRQQLKKQAIHTKTSETAAQLAPGGEPNILADSTVGVRFEVVIDSTHKPATCHEEVPNEVGGPAGESPAVENKWAGRLRKRKGAGRRKKDDDDEALRDYEENILAQFHAGEAGESSDAMRSRNRPIKNDWFDTTDDEAEKSPSSDSSYREDDEDLKLARLLQRREELGIVGGSDLDSLDAEIMELDADFFPLGAGKRKKKKTKRRGGGNDIDSEDFVPDPSTGHFPSASWTADAYEGFDVMEWDRPSLAKRKGKGKQPAFGLSDSEQEEELQASWAKDREKKKIRKQERKARRAEGMLGNKARKTGKRDPNAKFPEGITMEQLKQEIQAFLENDIQCLTLPPMDKKNRKTVHHIAMAFNLKSKSFGSGKTRFPTLIKTSSSAIYEEDSTKVAQIMRTEAFLARPDIGSGRRGVGKRGAGRGGGAGRARGEWGGAGSVVRHKEGDIVGAGAAELAEDNRGRIMLEKMGYRAGMALGADSNKGIIVPLAAVMKVGKAGLG</sequence>
<feature type="region of interest" description="Disordered" evidence="9">
    <location>
        <begin position="1"/>
        <end position="48"/>
    </location>
</feature>
<comment type="similarity">
    <text evidence="3">Belongs to the SQS1 family.</text>
</comment>
<feature type="region of interest" description="Disordered" evidence="9">
    <location>
        <begin position="254"/>
        <end position="288"/>
    </location>
</feature>
<feature type="compositionally biased region" description="Polar residues" evidence="9">
    <location>
        <begin position="35"/>
        <end position="48"/>
    </location>
</feature>
<dbReference type="STRING" id="42251.A0A2T6ZHF1"/>
<evidence type="ECO:0000256" key="9">
    <source>
        <dbReference type="SAM" id="MobiDB-lite"/>
    </source>
</evidence>
<feature type="domain" description="R3H" evidence="11">
    <location>
        <begin position="576"/>
        <end position="638"/>
    </location>
</feature>
<evidence type="ECO:0000256" key="3">
    <source>
        <dbReference type="ARBA" id="ARBA00010306"/>
    </source>
</evidence>
<dbReference type="PANTHER" id="PTHR14195">
    <property type="entry name" value="G PATCH DOMAIN CONTAINING PROTEIN 2"/>
    <property type="match status" value="1"/>
</dbReference>
<evidence type="ECO:0000256" key="4">
    <source>
        <dbReference type="ARBA" id="ARBA00018964"/>
    </source>
</evidence>
<feature type="compositionally biased region" description="Basic residues" evidence="9">
    <location>
        <begin position="335"/>
        <end position="346"/>
    </location>
</feature>
<dbReference type="Pfam" id="PF01424">
    <property type="entry name" value="R3H"/>
    <property type="match status" value="1"/>
</dbReference>
<dbReference type="SMART" id="SM00443">
    <property type="entry name" value="G_patch"/>
    <property type="match status" value="1"/>
</dbReference>
<feature type="region of interest" description="Disordered" evidence="9">
    <location>
        <begin position="455"/>
        <end position="488"/>
    </location>
</feature>
<feature type="compositionally biased region" description="Basic and acidic residues" evidence="9">
    <location>
        <begin position="132"/>
        <end position="148"/>
    </location>
</feature>
<name>A0A2T6ZHF1_TUBBO</name>
<reference evidence="12 13" key="1">
    <citation type="submission" date="2017-04" db="EMBL/GenBank/DDBJ databases">
        <title>Draft genome sequence of Tuber borchii Vittad., a whitish edible truffle.</title>
        <authorList>
            <consortium name="DOE Joint Genome Institute"/>
            <person name="Murat C."/>
            <person name="Kuo A."/>
            <person name="Barry K.W."/>
            <person name="Clum A."/>
            <person name="Dockter R.B."/>
            <person name="Fauchery L."/>
            <person name="Iotti M."/>
            <person name="Kohler A."/>
            <person name="Labutti K."/>
            <person name="Lindquist E.A."/>
            <person name="Lipzen A."/>
            <person name="Ohm R.A."/>
            <person name="Wang M."/>
            <person name="Grigoriev I.V."/>
            <person name="Zambonelli A."/>
            <person name="Martin F.M."/>
        </authorList>
    </citation>
    <scope>NUCLEOTIDE SEQUENCE [LARGE SCALE GENOMIC DNA]</scope>
    <source>
        <strain evidence="12 13">Tbo3840</strain>
    </source>
</reference>
<feature type="domain" description="G-patch" evidence="10">
    <location>
        <begin position="714"/>
        <end position="757"/>
    </location>
</feature>
<protein>
    <recommendedName>
        <fullName evidence="4">Protein SQS1</fullName>
    </recommendedName>
</protein>
<feature type="compositionally biased region" description="Basic residues" evidence="9">
    <location>
        <begin position="1"/>
        <end position="12"/>
    </location>
</feature>
<comment type="subcellular location">
    <subcellularLocation>
        <location evidence="2">Cytoplasm</location>
    </subcellularLocation>
    <subcellularLocation>
        <location evidence="1">Nucleus</location>
    </subcellularLocation>
</comment>
<dbReference type="GO" id="GO:0008380">
    <property type="term" value="P:RNA splicing"/>
    <property type="evidence" value="ECO:0007669"/>
    <property type="project" value="UniProtKB-KW"/>
</dbReference>
<keyword evidence="5" id="KW-0963">Cytoplasm</keyword>
<dbReference type="GO" id="GO:0006397">
    <property type="term" value="P:mRNA processing"/>
    <property type="evidence" value="ECO:0007669"/>
    <property type="project" value="UniProtKB-KW"/>
</dbReference>
<feature type="region of interest" description="Disordered" evidence="9">
    <location>
        <begin position="665"/>
        <end position="691"/>
    </location>
</feature>
<feature type="compositionally biased region" description="Gly residues" evidence="9">
    <location>
        <begin position="678"/>
        <end position="691"/>
    </location>
</feature>
<dbReference type="GO" id="GO:0005737">
    <property type="term" value="C:cytoplasm"/>
    <property type="evidence" value="ECO:0007669"/>
    <property type="project" value="UniProtKB-SubCell"/>
</dbReference>
<keyword evidence="8" id="KW-0539">Nucleus</keyword>
<gene>
    <name evidence="12" type="ORF">B9Z19DRAFT_1091536</name>
</gene>
<evidence type="ECO:0000313" key="13">
    <source>
        <dbReference type="Proteomes" id="UP000244722"/>
    </source>
</evidence>
<dbReference type="GO" id="GO:0005634">
    <property type="term" value="C:nucleus"/>
    <property type="evidence" value="ECO:0007669"/>
    <property type="project" value="UniProtKB-SubCell"/>
</dbReference>
<evidence type="ECO:0000256" key="5">
    <source>
        <dbReference type="ARBA" id="ARBA00022490"/>
    </source>
</evidence>
<organism evidence="12 13">
    <name type="scientific">Tuber borchii</name>
    <name type="common">White truffle</name>
    <dbReference type="NCBI Taxonomy" id="42251"/>
    <lineage>
        <taxon>Eukaryota</taxon>
        <taxon>Fungi</taxon>
        <taxon>Dikarya</taxon>
        <taxon>Ascomycota</taxon>
        <taxon>Pezizomycotina</taxon>
        <taxon>Pezizomycetes</taxon>
        <taxon>Pezizales</taxon>
        <taxon>Tuberaceae</taxon>
        <taxon>Tuber</taxon>
    </lineage>
</organism>
<dbReference type="Pfam" id="PF01585">
    <property type="entry name" value="G-patch"/>
    <property type="match status" value="1"/>
</dbReference>
<dbReference type="InterPro" id="IPR034082">
    <property type="entry name" value="R3H_G-patch"/>
</dbReference>
<dbReference type="PROSITE" id="PS51061">
    <property type="entry name" value="R3H"/>
    <property type="match status" value="1"/>
</dbReference>
<evidence type="ECO:0000256" key="1">
    <source>
        <dbReference type="ARBA" id="ARBA00004123"/>
    </source>
</evidence>
<dbReference type="InterPro" id="IPR000467">
    <property type="entry name" value="G_patch_dom"/>
</dbReference>
<dbReference type="CDD" id="cd02646">
    <property type="entry name" value="R3H_G-patch"/>
    <property type="match status" value="1"/>
</dbReference>
<feature type="region of interest" description="Disordered" evidence="9">
    <location>
        <begin position="311"/>
        <end position="353"/>
    </location>
</feature>
<evidence type="ECO:0000256" key="7">
    <source>
        <dbReference type="ARBA" id="ARBA00023187"/>
    </source>
</evidence>
<dbReference type="SUPFAM" id="SSF82708">
    <property type="entry name" value="R3H domain"/>
    <property type="match status" value="1"/>
</dbReference>
<evidence type="ECO:0000256" key="8">
    <source>
        <dbReference type="ARBA" id="ARBA00023242"/>
    </source>
</evidence>
<dbReference type="Gene3D" id="3.30.1370.50">
    <property type="entry name" value="R3H-like domain"/>
    <property type="match status" value="1"/>
</dbReference>
<dbReference type="AlphaFoldDB" id="A0A2T6ZHF1"/>
<feature type="region of interest" description="Disordered" evidence="9">
    <location>
        <begin position="508"/>
        <end position="555"/>
    </location>
</feature>
<evidence type="ECO:0000259" key="11">
    <source>
        <dbReference type="PROSITE" id="PS51061"/>
    </source>
</evidence>
<keyword evidence="13" id="KW-1185">Reference proteome</keyword>
<dbReference type="OrthoDB" id="21470at2759"/>
<dbReference type="GO" id="GO:0003676">
    <property type="term" value="F:nucleic acid binding"/>
    <property type="evidence" value="ECO:0007669"/>
    <property type="project" value="UniProtKB-UniRule"/>
</dbReference>
<dbReference type="EMBL" id="NESQ01000262">
    <property type="protein sequence ID" value="PUU74915.1"/>
    <property type="molecule type" value="Genomic_DNA"/>
</dbReference>
<feature type="region of interest" description="Disordered" evidence="9">
    <location>
        <begin position="132"/>
        <end position="167"/>
    </location>
</feature>
<comment type="caution">
    <text evidence="12">The sequence shown here is derived from an EMBL/GenBank/DDBJ whole genome shotgun (WGS) entry which is preliminary data.</text>
</comment>
<dbReference type="Proteomes" id="UP000244722">
    <property type="component" value="Unassembled WGS sequence"/>
</dbReference>
<dbReference type="SMART" id="SM00393">
    <property type="entry name" value="R3H"/>
    <property type="match status" value="1"/>
</dbReference>
<dbReference type="PROSITE" id="PS50174">
    <property type="entry name" value="G_PATCH"/>
    <property type="match status" value="1"/>
</dbReference>
<dbReference type="InterPro" id="IPR051189">
    <property type="entry name" value="Splicing_assoc_domain"/>
</dbReference>
<feature type="compositionally biased region" description="Basic residues" evidence="9">
    <location>
        <begin position="541"/>
        <end position="551"/>
    </location>
</feature>
<feature type="compositionally biased region" description="Basic residues" evidence="9">
    <location>
        <begin position="455"/>
        <end position="465"/>
    </location>
</feature>